<evidence type="ECO:0000256" key="2">
    <source>
        <dbReference type="ARBA" id="ARBA00023002"/>
    </source>
</evidence>
<dbReference type="PANTHER" id="PTHR42760:SF115">
    <property type="entry name" value="3-OXOACYL-[ACYL-CARRIER-PROTEIN] REDUCTASE FABG"/>
    <property type="match status" value="1"/>
</dbReference>
<dbReference type="PRINTS" id="PR00080">
    <property type="entry name" value="SDRFAMILY"/>
</dbReference>
<comment type="caution">
    <text evidence="3">The sequence shown here is derived from an EMBL/GenBank/DDBJ whole genome shotgun (WGS) entry which is preliminary data.</text>
</comment>
<dbReference type="EMBL" id="JBEPEK010000596">
    <property type="protein sequence ID" value="MER7186453.1"/>
    <property type="molecule type" value="Genomic_DNA"/>
</dbReference>
<evidence type="ECO:0000313" key="4">
    <source>
        <dbReference type="Proteomes" id="UP001474181"/>
    </source>
</evidence>
<dbReference type="RefSeq" id="WP_350790144.1">
    <property type="nucleotide sequence ID" value="NZ_JBEPEK010000596.1"/>
</dbReference>
<dbReference type="Gene3D" id="3.40.50.720">
    <property type="entry name" value="NAD(P)-binding Rossmann-like Domain"/>
    <property type="match status" value="1"/>
</dbReference>
<proteinExistence type="inferred from homology"/>
<dbReference type="CDD" id="cd05233">
    <property type="entry name" value="SDR_c"/>
    <property type="match status" value="1"/>
</dbReference>
<dbReference type="InterPro" id="IPR036291">
    <property type="entry name" value="NAD(P)-bd_dom_sf"/>
</dbReference>
<dbReference type="PRINTS" id="PR00081">
    <property type="entry name" value="GDHRDH"/>
</dbReference>
<dbReference type="GO" id="GO:0016491">
    <property type="term" value="F:oxidoreductase activity"/>
    <property type="evidence" value="ECO:0007669"/>
    <property type="project" value="UniProtKB-KW"/>
</dbReference>
<dbReference type="EC" id="1.-.-.-" evidence="3"/>
<dbReference type="Pfam" id="PF13561">
    <property type="entry name" value="adh_short_C2"/>
    <property type="match status" value="1"/>
</dbReference>
<keyword evidence="4" id="KW-1185">Reference proteome</keyword>
<evidence type="ECO:0000256" key="1">
    <source>
        <dbReference type="ARBA" id="ARBA00006484"/>
    </source>
</evidence>
<organism evidence="3 4">
    <name type="scientific">Streptomyces hyaluromycini</name>
    <dbReference type="NCBI Taxonomy" id="1377993"/>
    <lineage>
        <taxon>Bacteria</taxon>
        <taxon>Bacillati</taxon>
        <taxon>Actinomycetota</taxon>
        <taxon>Actinomycetes</taxon>
        <taxon>Kitasatosporales</taxon>
        <taxon>Streptomycetaceae</taxon>
        <taxon>Streptomyces</taxon>
    </lineage>
</organism>
<name>A0ABV1XBR9_9ACTN</name>
<comment type="similarity">
    <text evidence="1">Belongs to the short-chain dehydrogenases/reductases (SDR) family.</text>
</comment>
<protein>
    <submittedName>
        <fullName evidence="3">SDR family oxidoreductase</fullName>
        <ecNumber evidence="3">1.-.-.-</ecNumber>
    </submittedName>
</protein>
<evidence type="ECO:0000313" key="3">
    <source>
        <dbReference type="EMBL" id="MER7186453.1"/>
    </source>
</evidence>
<reference evidence="3 4" key="1">
    <citation type="submission" date="2024-06" db="EMBL/GenBank/DDBJ databases">
        <title>The Natural Products Discovery Center: Release of the First 8490 Sequenced Strains for Exploring Actinobacteria Biosynthetic Diversity.</title>
        <authorList>
            <person name="Kalkreuter E."/>
            <person name="Kautsar S.A."/>
            <person name="Yang D."/>
            <person name="Bader C.D."/>
            <person name="Teijaro C.N."/>
            <person name="Fluegel L."/>
            <person name="Davis C.M."/>
            <person name="Simpson J.R."/>
            <person name="Lauterbach L."/>
            <person name="Steele A.D."/>
            <person name="Gui C."/>
            <person name="Meng S."/>
            <person name="Li G."/>
            <person name="Viehrig K."/>
            <person name="Ye F."/>
            <person name="Su P."/>
            <person name="Kiefer A.F."/>
            <person name="Nichols A."/>
            <person name="Cepeda A.J."/>
            <person name="Yan W."/>
            <person name="Fan B."/>
            <person name="Jiang Y."/>
            <person name="Adhikari A."/>
            <person name="Zheng C.-J."/>
            <person name="Schuster L."/>
            <person name="Cowan T.M."/>
            <person name="Smanski M.J."/>
            <person name="Chevrette M.G."/>
            <person name="De Carvalho L.P.S."/>
            <person name="Shen B."/>
        </authorList>
    </citation>
    <scope>NUCLEOTIDE SEQUENCE [LARGE SCALE GENOMIC DNA]</scope>
    <source>
        <strain evidence="3 4">NPDC000234</strain>
    </source>
</reference>
<dbReference type="InterPro" id="IPR002347">
    <property type="entry name" value="SDR_fam"/>
</dbReference>
<accession>A0ABV1XBR9</accession>
<gene>
    <name evidence="3" type="ORF">ABT404_44525</name>
</gene>
<dbReference type="SUPFAM" id="SSF51735">
    <property type="entry name" value="NAD(P)-binding Rossmann-fold domains"/>
    <property type="match status" value="1"/>
</dbReference>
<dbReference type="PROSITE" id="PS51257">
    <property type="entry name" value="PROKAR_LIPOPROTEIN"/>
    <property type="match status" value="1"/>
</dbReference>
<sequence length="206" mass="21126">MTDPRPGQRLLGKVALVTGAGAGIGQGCALLFAEQGATVVGCDIDTDAAGRTRELAAERGTKVEVMAPLDMTVPADAQRYADSAFERYGRIDALVTAGAIAPHMASAAEMDFDAQWTPTLRGEIDVVFLPVRAAWPHLVASGGGSIVNFASVNAFRGSGTFGMVAHCAGKSAVLGLTRQLAVEGGPSGIRANTISPGMVRTPATES</sequence>
<keyword evidence="2 3" id="KW-0560">Oxidoreductase</keyword>
<feature type="non-terminal residue" evidence="3">
    <location>
        <position position="206"/>
    </location>
</feature>
<dbReference type="PANTHER" id="PTHR42760">
    <property type="entry name" value="SHORT-CHAIN DEHYDROGENASES/REDUCTASES FAMILY MEMBER"/>
    <property type="match status" value="1"/>
</dbReference>
<dbReference type="Proteomes" id="UP001474181">
    <property type="component" value="Unassembled WGS sequence"/>
</dbReference>